<feature type="transmembrane region" description="Helical" evidence="5">
    <location>
        <begin position="364"/>
        <end position="392"/>
    </location>
</feature>
<dbReference type="PROSITE" id="PS01130">
    <property type="entry name" value="SLC26A"/>
    <property type="match status" value="1"/>
</dbReference>
<keyword evidence="2 5" id="KW-0812">Transmembrane</keyword>
<dbReference type="GO" id="GO:0016020">
    <property type="term" value="C:membrane"/>
    <property type="evidence" value="ECO:0007669"/>
    <property type="project" value="UniProtKB-SubCell"/>
</dbReference>
<evidence type="ECO:0000313" key="7">
    <source>
        <dbReference type="EMBL" id="SFE61751.1"/>
    </source>
</evidence>
<evidence type="ECO:0000256" key="5">
    <source>
        <dbReference type="SAM" id="Phobius"/>
    </source>
</evidence>
<feature type="transmembrane region" description="Helical" evidence="5">
    <location>
        <begin position="334"/>
        <end position="352"/>
    </location>
</feature>
<dbReference type="OrthoDB" id="9771198at2"/>
<dbReference type="InterPro" id="IPR011547">
    <property type="entry name" value="SLC26A/SulP_dom"/>
</dbReference>
<accession>A0A1I2C046</accession>
<dbReference type="EMBL" id="FONT01000002">
    <property type="protein sequence ID" value="SFE61751.1"/>
    <property type="molecule type" value="Genomic_DNA"/>
</dbReference>
<keyword evidence="8" id="KW-1185">Reference proteome</keyword>
<feature type="transmembrane region" description="Helical" evidence="5">
    <location>
        <begin position="86"/>
        <end position="111"/>
    </location>
</feature>
<gene>
    <name evidence="7" type="ORF">SAMN05192532_102610</name>
</gene>
<feature type="transmembrane region" description="Helical" evidence="5">
    <location>
        <begin position="232"/>
        <end position="252"/>
    </location>
</feature>
<evidence type="ECO:0000256" key="4">
    <source>
        <dbReference type="ARBA" id="ARBA00023136"/>
    </source>
</evidence>
<evidence type="ECO:0000256" key="1">
    <source>
        <dbReference type="ARBA" id="ARBA00004141"/>
    </source>
</evidence>
<dbReference type="InterPro" id="IPR001902">
    <property type="entry name" value="SLC26A/SulP_fam"/>
</dbReference>
<reference evidence="7 8" key="1">
    <citation type="submission" date="2016-10" db="EMBL/GenBank/DDBJ databases">
        <authorList>
            <person name="de Groot N.N."/>
        </authorList>
    </citation>
    <scope>NUCLEOTIDE SEQUENCE [LARGE SCALE GENOMIC DNA]</scope>
    <source>
        <strain evidence="7 8">DSM 23995</strain>
    </source>
</reference>
<feature type="transmembrane region" description="Helical" evidence="5">
    <location>
        <begin position="312"/>
        <end position="328"/>
    </location>
</feature>
<feature type="transmembrane region" description="Helical" evidence="5">
    <location>
        <begin position="37"/>
        <end position="53"/>
    </location>
</feature>
<feature type="transmembrane region" description="Helical" evidence="5">
    <location>
        <begin position="123"/>
        <end position="145"/>
    </location>
</feature>
<sequence length="399" mass="43458">MTTLQLWKNDAYAACLVALLLIPQAIAYAMIAGVPAVYGLYASIFPLLVYSLVGSSPLLSVGPVAVVSVMVYTGLTPLAFPGSPLYLALVAFLTLSVGLLQVFFAVVRLGTLFRYVPHSVMRGFINALALTIILHQVSTLTGISFQSELPFLQALADFGRKLVTLQQPVFLFSCLLIVLYVFLRRSRVPSPSLLLVVISSLVVFYFHLEHAGIEKVGAIQSGWPAWDIPDLLVAYVPDILPLAFFIALISFLESYTMAVQLQSDQPSKLDPNQELFALGLANVTGSLVQAFPVAGAFSRSAVNRDARARTRMASLLTALFVLLLSVYFTMPLTYLPLPALAVIIIFAAYRLIHWRSIGTHPIVLITTLSCLTLGLKMGFCIGIGASLLWSYLSSPERRV</sequence>
<comment type="subcellular location">
    <subcellularLocation>
        <location evidence="1">Membrane</location>
        <topology evidence="1">Multi-pass membrane protein</topology>
    </subcellularLocation>
</comment>
<proteinExistence type="predicted"/>
<protein>
    <submittedName>
        <fullName evidence="7">Sulfate permease, SulP family</fullName>
    </submittedName>
</protein>
<dbReference type="RefSeq" id="WP_091659416.1">
    <property type="nucleotide sequence ID" value="NZ_FONT01000002.1"/>
</dbReference>
<evidence type="ECO:0000259" key="6">
    <source>
        <dbReference type="Pfam" id="PF00916"/>
    </source>
</evidence>
<dbReference type="AlphaFoldDB" id="A0A1I2C046"/>
<keyword evidence="3 5" id="KW-1133">Transmembrane helix</keyword>
<name>A0A1I2C046_9BACI</name>
<dbReference type="Pfam" id="PF00916">
    <property type="entry name" value="Sulfate_transp"/>
    <property type="match status" value="1"/>
</dbReference>
<organism evidence="7 8">
    <name type="scientific">Alteribacillus iranensis</name>
    <dbReference type="NCBI Taxonomy" id="930128"/>
    <lineage>
        <taxon>Bacteria</taxon>
        <taxon>Bacillati</taxon>
        <taxon>Bacillota</taxon>
        <taxon>Bacilli</taxon>
        <taxon>Bacillales</taxon>
        <taxon>Bacillaceae</taxon>
        <taxon>Alteribacillus</taxon>
    </lineage>
</organism>
<feature type="transmembrane region" description="Helical" evidence="5">
    <location>
        <begin position="165"/>
        <end position="183"/>
    </location>
</feature>
<dbReference type="Proteomes" id="UP000199516">
    <property type="component" value="Unassembled WGS sequence"/>
</dbReference>
<dbReference type="InterPro" id="IPR018045">
    <property type="entry name" value="S04_transporter_CS"/>
</dbReference>
<feature type="transmembrane region" description="Helical" evidence="5">
    <location>
        <begin position="60"/>
        <end position="80"/>
    </location>
</feature>
<feature type="domain" description="SLC26A/SulP transporter" evidence="6">
    <location>
        <begin position="8"/>
        <end position="357"/>
    </location>
</feature>
<evidence type="ECO:0000256" key="2">
    <source>
        <dbReference type="ARBA" id="ARBA00022692"/>
    </source>
</evidence>
<keyword evidence="4 5" id="KW-0472">Membrane</keyword>
<feature type="transmembrane region" description="Helical" evidence="5">
    <location>
        <begin position="190"/>
        <end position="208"/>
    </location>
</feature>
<dbReference type="GO" id="GO:0008271">
    <property type="term" value="F:secondary active sulfate transmembrane transporter activity"/>
    <property type="evidence" value="ECO:0007669"/>
    <property type="project" value="InterPro"/>
</dbReference>
<dbReference type="STRING" id="930128.SAMN05192532_102610"/>
<dbReference type="PANTHER" id="PTHR11814">
    <property type="entry name" value="SULFATE TRANSPORTER"/>
    <property type="match status" value="1"/>
</dbReference>
<evidence type="ECO:0000313" key="8">
    <source>
        <dbReference type="Proteomes" id="UP000199516"/>
    </source>
</evidence>
<evidence type="ECO:0000256" key="3">
    <source>
        <dbReference type="ARBA" id="ARBA00022989"/>
    </source>
</evidence>